<sequence length="111" mass="12332">MTTLDKTPIPAWLTLSDEGVTVMLRYASELNHVKTDSLFMRAPTVRDVRAAVATSGNDAEKREMSLFSSLTGVGVKDLEALKLLDWGRLQEGYFRLVNEDELHAQNPQVPG</sequence>
<name>A0A2H4J873_9CAUD</name>
<protein>
    <recommendedName>
        <fullName evidence="2">Phage tail assembly chaperone protein, E, or 41 or 14</fullName>
    </recommendedName>
</protein>
<evidence type="ECO:0000313" key="1">
    <source>
        <dbReference type="EMBL" id="ASN71462.1"/>
    </source>
</evidence>
<proteinExistence type="predicted"/>
<dbReference type="InterPro" id="IPR019289">
    <property type="entry name" value="Phage_tail_E/E"/>
</dbReference>
<reference evidence="1" key="1">
    <citation type="submission" date="2017-06" db="EMBL/GenBank/DDBJ databases">
        <title>Novel phages from South African skin metaviromes.</title>
        <authorList>
            <person name="van Zyl L.J."/>
            <person name="Abrahams Y."/>
            <person name="Stander E.A."/>
            <person name="Kirby B.M."/>
            <person name="Clavaud C."/>
            <person name="Farcet C."/>
            <person name="Breton L."/>
            <person name="Trindade M.I."/>
        </authorList>
    </citation>
    <scope>NUCLEOTIDE SEQUENCE</scope>
</reference>
<gene>
    <name evidence="1" type="ORF">9F1_4</name>
</gene>
<dbReference type="Pfam" id="PF10109">
    <property type="entry name" value="Phage_TAC_7"/>
    <property type="match status" value="1"/>
</dbReference>
<accession>A0A2H4J873</accession>
<evidence type="ECO:0008006" key="2">
    <source>
        <dbReference type="Google" id="ProtNLM"/>
    </source>
</evidence>
<organism evidence="1">
    <name type="scientific">uncultured Caudovirales phage</name>
    <dbReference type="NCBI Taxonomy" id="2100421"/>
    <lineage>
        <taxon>Viruses</taxon>
        <taxon>Duplodnaviria</taxon>
        <taxon>Heunggongvirae</taxon>
        <taxon>Uroviricota</taxon>
        <taxon>Caudoviricetes</taxon>
        <taxon>Peduoviridae</taxon>
        <taxon>Maltschvirus</taxon>
        <taxon>Maltschvirus maltsch</taxon>
    </lineage>
</organism>
<dbReference type="EMBL" id="MF417926">
    <property type="protein sequence ID" value="ASN71462.1"/>
    <property type="molecule type" value="Genomic_DNA"/>
</dbReference>